<keyword evidence="12" id="KW-1185">Reference proteome</keyword>
<keyword evidence="6" id="KW-0560">Oxidoreductase</keyword>
<keyword evidence="3" id="KW-0256">Endoplasmic reticulum</keyword>
<keyword evidence="5" id="KW-0223">Dioxygenase</keyword>
<dbReference type="PANTHER" id="PTHR10869:SF244">
    <property type="entry name" value="PROLYL 4-HYDROXYLASE SUBUNIT ALPHA-2"/>
    <property type="match status" value="1"/>
</dbReference>
<dbReference type="InterPro" id="IPR044862">
    <property type="entry name" value="Pro_4_hyd_alph_FE2OG_OXY"/>
</dbReference>
<comment type="cofactor">
    <cofactor evidence="1">
        <name>L-ascorbate</name>
        <dbReference type="ChEBI" id="CHEBI:38290"/>
    </cofactor>
</comment>
<keyword evidence="8" id="KW-0325">Glycoprotein</keyword>
<evidence type="ECO:0000256" key="3">
    <source>
        <dbReference type="ARBA" id="ARBA00022824"/>
    </source>
</evidence>
<comment type="caution">
    <text evidence="11">The sequence shown here is derived from an EMBL/GenBank/DDBJ whole genome shotgun (WGS) entry which is preliminary data.</text>
</comment>
<dbReference type="InterPro" id="IPR005123">
    <property type="entry name" value="Oxoglu/Fe-dep_dioxygenase_dom"/>
</dbReference>
<dbReference type="InterPro" id="IPR011990">
    <property type="entry name" value="TPR-like_helical_dom_sf"/>
</dbReference>
<gene>
    <name evidence="11" type="ORF">JXQ802_LOCUS43767</name>
</gene>
<dbReference type="SMART" id="SM00702">
    <property type="entry name" value="P4Hc"/>
    <property type="match status" value="1"/>
</dbReference>
<feature type="region of interest" description="Disordered" evidence="9">
    <location>
        <begin position="46"/>
        <end position="65"/>
    </location>
</feature>
<dbReference type="GO" id="GO:0005506">
    <property type="term" value="F:iron ion binding"/>
    <property type="evidence" value="ECO:0007669"/>
    <property type="project" value="InterPro"/>
</dbReference>
<dbReference type="Pfam" id="PF13640">
    <property type="entry name" value="2OG-FeII_Oxy_3"/>
    <property type="match status" value="1"/>
</dbReference>
<name>A0A815WS16_9BILA</name>
<accession>A0A815WS16</accession>
<dbReference type="InterPro" id="IPR045054">
    <property type="entry name" value="P4HA-like"/>
</dbReference>
<feature type="non-terminal residue" evidence="11">
    <location>
        <position position="1"/>
    </location>
</feature>
<keyword evidence="2" id="KW-0479">Metal-binding</keyword>
<dbReference type="FunFam" id="2.60.120.620:FF:000001">
    <property type="entry name" value="Prolyl 4-hydroxylase subunit alpha 2"/>
    <property type="match status" value="1"/>
</dbReference>
<proteinExistence type="predicted"/>
<evidence type="ECO:0000256" key="2">
    <source>
        <dbReference type="ARBA" id="ARBA00022723"/>
    </source>
</evidence>
<protein>
    <recommendedName>
        <fullName evidence="10">Fe2OG dioxygenase domain-containing protein</fullName>
    </recommendedName>
</protein>
<evidence type="ECO:0000256" key="9">
    <source>
        <dbReference type="SAM" id="MobiDB-lite"/>
    </source>
</evidence>
<dbReference type="PANTHER" id="PTHR10869">
    <property type="entry name" value="PROLYL 4-HYDROXYLASE ALPHA SUBUNIT"/>
    <property type="match status" value="1"/>
</dbReference>
<reference evidence="11" key="1">
    <citation type="submission" date="2021-02" db="EMBL/GenBank/DDBJ databases">
        <authorList>
            <person name="Nowell W R."/>
        </authorList>
    </citation>
    <scope>NUCLEOTIDE SEQUENCE</scope>
</reference>
<feature type="domain" description="Fe2OG dioxygenase" evidence="10">
    <location>
        <begin position="216"/>
        <end position="327"/>
    </location>
</feature>
<dbReference type="Proteomes" id="UP000663870">
    <property type="component" value="Unassembled WGS sequence"/>
</dbReference>
<dbReference type="Gene3D" id="2.60.120.620">
    <property type="entry name" value="q2cbj1_9rhob like domain"/>
    <property type="match status" value="1"/>
</dbReference>
<keyword evidence="4" id="KW-0847">Vitamin C</keyword>
<evidence type="ECO:0000313" key="12">
    <source>
        <dbReference type="Proteomes" id="UP000663870"/>
    </source>
</evidence>
<dbReference type="Gene3D" id="1.25.40.10">
    <property type="entry name" value="Tetratricopeptide repeat domain"/>
    <property type="match status" value="1"/>
</dbReference>
<feature type="compositionally biased region" description="Low complexity" evidence="9">
    <location>
        <begin position="52"/>
        <end position="61"/>
    </location>
</feature>
<dbReference type="EMBL" id="CAJNOL010003229">
    <property type="protein sequence ID" value="CAF1552844.1"/>
    <property type="molecule type" value="Genomic_DNA"/>
</dbReference>
<evidence type="ECO:0000256" key="5">
    <source>
        <dbReference type="ARBA" id="ARBA00022964"/>
    </source>
</evidence>
<keyword evidence="7" id="KW-0408">Iron</keyword>
<dbReference type="GO" id="GO:0031418">
    <property type="term" value="F:L-ascorbic acid binding"/>
    <property type="evidence" value="ECO:0007669"/>
    <property type="project" value="UniProtKB-KW"/>
</dbReference>
<evidence type="ECO:0000256" key="6">
    <source>
        <dbReference type="ARBA" id="ARBA00023002"/>
    </source>
</evidence>
<dbReference type="GO" id="GO:0004656">
    <property type="term" value="F:procollagen-proline 4-dioxygenase activity"/>
    <property type="evidence" value="ECO:0007669"/>
    <property type="project" value="TreeGrafter"/>
</dbReference>
<evidence type="ECO:0000256" key="4">
    <source>
        <dbReference type="ARBA" id="ARBA00022896"/>
    </source>
</evidence>
<evidence type="ECO:0000256" key="8">
    <source>
        <dbReference type="ARBA" id="ARBA00023180"/>
    </source>
</evidence>
<sequence>QGNIEHALALSEEMLAIDPSNEHALANKDYFEYILQNRTLIEPQAIKDFDSPNDSDSTSTTVKSLPSQNDLINKKNYKVNNQRSGHDLEKQETFEKLCRDTNTKLDPHRASKLVCRYRHNNHPYLLWKPIKEEQLFDKPEIFLYHDIIHNADIDEIKSLATPRLQRAVVVTDAEPTKLVPADYRISKSTWLNDEDSPAVARLSRLISATTTLSMETAEPLQIGNYGIGGHYDVHVDFSSNPDDELWENDGKADKCNRIATWLTYLNDVEQGGATVFPEIGARVAPEKGSAIFWYNLYTSGAGDYRTRHAGCPVLIGNKWVANKWIHERGQEFRRRCSLDPMI</sequence>
<dbReference type="AlphaFoldDB" id="A0A815WS16"/>
<dbReference type="InterPro" id="IPR006620">
    <property type="entry name" value="Pro_4_hyd_alph"/>
</dbReference>
<dbReference type="PROSITE" id="PS51471">
    <property type="entry name" value="FE2OG_OXY"/>
    <property type="match status" value="1"/>
</dbReference>
<dbReference type="GO" id="GO:0005783">
    <property type="term" value="C:endoplasmic reticulum"/>
    <property type="evidence" value="ECO:0007669"/>
    <property type="project" value="TreeGrafter"/>
</dbReference>
<evidence type="ECO:0000256" key="7">
    <source>
        <dbReference type="ARBA" id="ARBA00023004"/>
    </source>
</evidence>
<evidence type="ECO:0000256" key="1">
    <source>
        <dbReference type="ARBA" id="ARBA00001961"/>
    </source>
</evidence>
<evidence type="ECO:0000259" key="10">
    <source>
        <dbReference type="PROSITE" id="PS51471"/>
    </source>
</evidence>
<organism evidence="11 12">
    <name type="scientific">Rotaria sordida</name>
    <dbReference type="NCBI Taxonomy" id="392033"/>
    <lineage>
        <taxon>Eukaryota</taxon>
        <taxon>Metazoa</taxon>
        <taxon>Spiralia</taxon>
        <taxon>Gnathifera</taxon>
        <taxon>Rotifera</taxon>
        <taxon>Eurotatoria</taxon>
        <taxon>Bdelloidea</taxon>
        <taxon>Philodinida</taxon>
        <taxon>Philodinidae</taxon>
        <taxon>Rotaria</taxon>
    </lineage>
</organism>
<evidence type="ECO:0000313" key="11">
    <source>
        <dbReference type="EMBL" id="CAF1552844.1"/>
    </source>
</evidence>